<keyword evidence="5" id="KW-1185">Reference proteome</keyword>
<dbReference type="AlphaFoldDB" id="A0A5C6EYE6"/>
<evidence type="ECO:0000259" key="2">
    <source>
        <dbReference type="Pfam" id="PF07583"/>
    </source>
</evidence>
<feature type="chain" id="PRO_5022718676" description="Bacterial Ig-like domain (Group 2)" evidence="1">
    <location>
        <begin position="27"/>
        <end position="714"/>
    </location>
</feature>
<evidence type="ECO:0000313" key="4">
    <source>
        <dbReference type="EMBL" id="TWU54663.1"/>
    </source>
</evidence>
<sequence precursor="true">MKCFLRIRFAAFIFVAIVGASIIANANATEIDFDTEIMPLLSKAGCNAASCHGSAAGQAGFRLSLFGGDPEHDYRTIVRELFGRRVNLAHPNESLIISKPTARLEHGGGDVLDPDGEPANTIASWIAAGCHRLQVRKLDRFQVVPQEFVADAVPATLQLKATAIFDDGLERDVTPQAVFVSQNESALVVDELGVATVTAPGRHTAIVRFAGSVAMVSFTTPIGSDSIVLPETARKNGIDDEINGTLQRLRLTPADTTDDASFLRRLSLDLTGRLPSPTQIERFVGNDEATKRSSMIDELLESNSFVDYWTHLLATQLRLRKPGNDAVAADVFYDWLKERVADDTGWDEIASSLILSEGDSHQPGAATVHRFFATAREEAEYISEVLMGVRLRCANCHNHPLDQWTQDDYHGLAVIFAGLERNQVVRFTGRGTIIHPRTGASALPRIPGDRFLGQDRDNRQEFSQWLTRDDNPYFAKALVGRVWQSLMGRGLVTPVDDLRATNPASHPNLLERLSRHFVDSDFKLRPLIRLICDSDVYQRSSSPLGTGSIDDTRQFYSQANSKPLCAEVLADAIGDVTGVADDYHGVSRAINVVDRASSSESLQFLGQCAPGENCSSPSGSERGIASKLHLMNGELLNAKIIDSDGRLRRMLRDDIATRDLVREFYLRALCRPPSDRELADWVERIDASEVERKHERCEDFLWALLNCHEFTNNH</sequence>
<feature type="domain" description="DUF1549" evidence="2">
    <location>
        <begin position="238"/>
        <end position="419"/>
    </location>
</feature>
<evidence type="ECO:0000256" key="1">
    <source>
        <dbReference type="SAM" id="SignalP"/>
    </source>
</evidence>
<dbReference type="Proteomes" id="UP000318288">
    <property type="component" value="Unassembled WGS sequence"/>
</dbReference>
<evidence type="ECO:0000259" key="3">
    <source>
        <dbReference type="Pfam" id="PF07587"/>
    </source>
</evidence>
<organism evidence="4 5">
    <name type="scientific">Rubripirellula tenax</name>
    <dbReference type="NCBI Taxonomy" id="2528015"/>
    <lineage>
        <taxon>Bacteria</taxon>
        <taxon>Pseudomonadati</taxon>
        <taxon>Planctomycetota</taxon>
        <taxon>Planctomycetia</taxon>
        <taxon>Pirellulales</taxon>
        <taxon>Pirellulaceae</taxon>
        <taxon>Rubripirellula</taxon>
    </lineage>
</organism>
<dbReference type="InterPro" id="IPR022655">
    <property type="entry name" value="DUF1553"/>
</dbReference>
<dbReference type="InterPro" id="IPR011444">
    <property type="entry name" value="DUF1549"/>
</dbReference>
<feature type="signal peptide" evidence="1">
    <location>
        <begin position="1"/>
        <end position="26"/>
    </location>
</feature>
<protein>
    <recommendedName>
        <fullName evidence="6">Bacterial Ig-like domain (Group 2)</fullName>
    </recommendedName>
</protein>
<reference evidence="4 5" key="1">
    <citation type="submission" date="2019-02" db="EMBL/GenBank/DDBJ databases">
        <title>Deep-cultivation of Planctomycetes and their phenomic and genomic characterization uncovers novel biology.</title>
        <authorList>
            <person name="Wiegand S."/>
            <person name="Jogler M."/>
            <person name="Boedeker C."/>
            <person name="Pinto D."/>
            <person name="Vollmers J."/>
            <person name="Rivas-Marin E."/>
            <person name="Kohn T."/>
            <person name="Peeters S.H."/>
            <person name="Heuer A."/>
            <person name="Rast P."/>
            <person name="Oberbeckmann S."/>
            <person name="Bunk B."/>
            <person name="Jeske O."/>
            <person name="Meyerdierks A."/>
            <person name="Storesund J.E."/>
            <person name="Kallscheuer N."/>
            <person name="Luecker S."/>
            <person name="Lage O.M."/>
            <person name="Pohl T."/>
            <person name="Merkel B.J."/>
            <person name="Hornburger P."/>
            <person name="Mueller R.-W."/>
            <person name="Bruemmer F."/>
            <person name="Labrenz M."/>
            <person name="Spormann A.M."/>
            <person name="Op Den Camp H."/>
            <person name="Overmann J."/>
            <person name="Amann R."/>
            <person name="Jetten M.S.M."/>
            <person name="Mascher T."/>
            <person name="Medema M.H."/>
            <person name="Devos D.P."/>
            <person name="Kaster A.-K."/>
            <person name="Ovreas L."/>
            <person name="Rohde M."/>
            <person name="Galperin M.Y."/>
            <person name="Jogler C."/>
        </authorList>
    </citation>
    <scope>NUCLEOTIDE SEQUENCE [LARGE SCALE GENOMIC DNA]</scope>
    <source>
        <strain evidence="4 5">Poly51</strain>
    </source>
</reference>
<dbReference type="EMBL" id="SJPW01000004">
    <property type="protein sequence ID" value="TWU54663.1"/>
    <property type="molecule type" value="Genomic_DNA"/>
</dbReference>
<dbReference type="Pfam" id="PF07587">
    <property type="entry name" value="PSD1"/>
    <property type="match status" value="1"/>
</dbReference>
<dbReference type="RefSeq" id="WP_186775600.1">
    <property type="nucleotide sequence ID" value="NZ_SJPW01000004.1"/>
</dbReference>
<dbReference type="PANTHER" id="PTHR35889:SF3">
    <property type="entry name" value="F-BOX DOMAIN-CONTAINING PROTEIN"/>
    <property type="match status" value="1"/>
</dbReference>
<keyword evidence="1" id="KW-0732">Signal</keyword>
<comment type="caution">
    <text evidence="4">The sequence shown here is derived from an EMBL/GenBank/DDBJ whole genome shotgun (WGS) entry which is preliminary data.</text>
</comment>
<dbReference type="Gene3D" id="2.60.40.1080">
    <property type="match status" value="1"/>
</dbReference>
<gene>
    <name evidence="4" type="ORF">Poly51_33820</name>
</gene>
<name>A0A5C6EYE6_9BACT</name>
<evidence type="ECO:0000313" key="5">
    <source>
        <dbReference type="Proteomes" id="UP000318288"/>
    </source>
</evidence>
<accession>A0A5C6EYE6</accession>
<dbReference type="Pfam" id="PF07583">
    <property type="entry name" value="PSCyt2"/>
    <property type="match status" value="1"/>
</dbReference>
<proteinExistence type="predicted"/>
<evidence type="ECO:0008006" key="6">
    <source>
        <dbReference type="Google" id="ProtNLM"/>
    </source>
</evidence>
<dbReference type="PANTHER" id="PTHR35889">
    <property type="entry name" value="CYCLOINULO-OLIGOSACCHARIDE FRUCTANOTRANSFERASE-RELATED"/>
    <property type="match status" value="1"/>
</dbReference>
<feature type="domain" description="DUF1553" evidence="3">
    <location>
        <begin position="458"/>
        <end position="681"/>
    </location>
</feature>